<evidence type="ECO:0000313" key="10">
    <source>
        <dbReference type="Proteomes" id="UP000678237"/>
    </source>
</evidence>
<dbReference type="Proteomes" id="UP000678237">
    <property type="component" value="Unassembled WGS sequence"/>
</dbReference>
<dbReference type="GO" id="GO:0006188">
    <property type="term" value="P:IMP biosynthetic process"/>
    <property type="evidence" value="ECO:0007669"/>
    <property type="project" value="InterPro"/>
</dbReference>
<evidence type="ECO:0000256" key="3">
    <source>
        <dbReference type="ARBA" id="ARBA00022755"/>
    </source>
</evidence>
<keyword evidence="4 9" id="KW-0456">Lyase</keyword>
<dbReference type="PRINTS" id="PR00149">
    <property type="entry name" value="FUMRATELYASE"/>
</dbReference>
<dbReference type="PANTHER" id="PTHR43172">
    <property type="entry name" value="ADENYLOSUCCINATE LYASE"/>
    <property type="match status" value="1"/>
</dbReference>
<protein>
    <submittedName>
        <fullName evidence="9">Adenylosuccinate lyase</fullName>
    </submittedName>
</protein>
<reference evidence="9" key="1">
    <citation type="submission" date="2021-03" db="EMBL/GenBank/DDBJ databases">
        <authorList>
            <person name="Jaffe A."/>
        </authorList>
    </citation>
    <scope>NUCLEOTIDE SEQUENCE</scope>
    <source>
        <strain evidence="9">RIFCSPLOWO2_01_FULL_58_19</strain>
    </source>
</reference>
<name>A0A8T4LB26_9ARCH</name>
<feature type="domain" description="Adenylosuccinate lyase C-terminal" evidence="8">
    <location>
        <begin position="371"/>
        <end position="452"/>
    </location>
</feature>
<evidence type="ECO:0000256" key="2">
    <source>
        <dbReference type="ARBA" id="ARBA00004734"/>
    </source>
</evidence>
<dbReference type="Gene3D" id="1.10.40.30">
    <property type="entry name" value="Fumarase/aspartase (C-terminal domain)"/>
    <property type="match status" value="1"/>
</dbReference>
<proteinExistence type="predicted"/>
<comment type="function">
    <text evidence="6">Catalyzes two reactions in de novo purine nucleotide biosynthesis. Catalyzes the breakdown of 5-aminoimidazole- (N-succinylocarboxamide) ribotide (SAICAR or 2-[5-amino-1-(5-phospho-beta-D-ribosyl)imidazole-4-carboxamido]succinate) to 5-aminoimidazole-4-carboxamide ribotide (AICAR or 5-amino-1-(5-phospho-beta-D-ribosyl)imidazole-4-carboxamide) and fumarate, and of adenylosuccinate (ADS or N(6)-(1,2-dicarboxyethyl)-AMP) to adenosine monophosphate (AMP) and fumarate.</text>
</comment>
<dbReference type="Gene3D" id="1.20.200.10">
    <property type="entry name" value="Fumarase/aspartase (Central domain)"/>
    <property type="match status" value="1"/>
</dbReference>
<evidence type="ECO:0000256" key="5">
    <source>
        <dbReference type="ARBA" id="ARBA00024477"/>
    </source>
</evidence>
<dbReference type="GO" id="GO:0044208">
    <property type="term" value="P:'de novo' AMP biosynthetic process"/>
    <property type="evidence" value="ECO:0007669"/>
    <property type="project" value="TreeGrafter"/>
</dbReference>
<evidence type="ECO:0000256" key="4">
    <source>
        <dbReference type="ARBA" id="ARBA00023239"/>
    </source>
</evidence>
<reference evidence="9" key="2">
    <citation type="submission" date="2021-05" db="EMBL/GenBank/DDBJ databases">
        <title>Protein family content uncovers lineage relationships and bacterial pathway maintenance mechanisms in DPANN archaea.</title>
        <authorList>
            <person name="Castelle C.J."/>
            <person name="Meheust R."/>
            <person name="Jaffe A.L."/>
            <person name="Seitz K."/>
            <person name="Gong X."/>
            <person name="Baker B.J."/>
            <person name="Banfield J.F."/>
        </authorList>
    </citation>
    <scope>NUCLEOTIDE SEQUENCE</scope>
    <source>
        <strain evidence="9">RIFCSPLOWO2_01_FULL_58_19</strain>
    </source>
</reference>
<dbReference type="InterPro" id="IPR022761">
    <property type="entry name" value="Fumarate_lyase_N"/>
</dbReference>
<dbReference type="InterPro" id="IPR008948">
    <property type="entry name" value="L-Aspartase-like"/>
</dbReference>
<dbReference type="PANTHER" id="PTHR43172:SF1">
    <property type="entry name" value="ADENYLOSUCCINATE LYASE"/>
    <property type="match status" value="1"/>
</dbReference>
<dbReference type="Gene3D" id="1.10.275.10">
    <property type="entry name" value="Fumarase/aspartase (N-terminal domain)"/>
    <property type="match status" value="1"/>
</dbReference>
<dbReference type="InterPro" id="IPR000362">
    <property type="entry name" value="Fumarate_lyase_fam"/>
</dbReference>
<dbReference type="InterPro" id="IPR019468">
    <property type="entry name" value="AdenyloSucc_lyase_C"/>
</dbReference>
<comment type="caution">
    <text evidence="9">The sequence shown here is derived from an EMBL/GenBank/DDBJ whole genome shotgun (WGS) entry which is preliminary data.</text>
</comment>
<dbReference type="AlphaFoldDB" id="A0A8T4LB26"/>
<evidence type="ECO:0000259" key="8">
    <source>
        <dbReference type="SMART" id="SM00998"/>
    </source>
</evidence>
<comment type="catalytic activity">
    <reaction evidence="5">
        <text>(2S)-2-[5-amino-1-(5-phospho-beta-D-ribosyl)imidazole-4-carboxamido]succinate = 5-amino-1-(5-phospho-beta-D-ribosyl)imidazole-4-carboxamide + fumarate</text>
        <dbReference type="Rhea" id="RHEA:23920"/>
        <dbReference type="ChEBI" id="CHEBI:29806"/>
        <dbReference type="ChEBI" id="CHEBI:58443"/>
        <dbReference type="ChEBI" id="CHEBI:58475"/>
        <dbReference type="EC" id="4.3.2.2"/>
    </reaction>
    <physiologicalReaction direction="left-to-right" evidence="5">
        <dbReference type="Rhea" id="RHEA:23921"/>
    </physiologicalReaction>
</comment>
<dbReference type="InterPro" id="IPR013539">
    <property type="entry name" value="PurB_C"/>
</dbReference>
<dbReference type="GO" id="GO:0005829">
    <property type="term" value="C:cytosol"/>
    <property type="evidence" value="ECO:0007669"/>
    <property type="project" value="TreeGrafter"/>
</dbReference>
<evidence type="ECO:0000256" key="6">
    <source>
        <dbReference type="ARBA" id="ARBA00025012"/>
    </source>
</evidence>
<evidence type="ECO:0000313" key="9">
    <source>
        <dbReference type="EMBL" id="MBS3062809.1"/>
    </source>
</evidence>
<evidence type="ECO:0000256" key="7">
    <source>
        <dbReference type="ARBA" id="ARBA00049115"/>
    </source>
</evidence>
<organism evidence="9 10">
    <name type="scientific">Candidatus Iainarchaeum sp</name>
    <dbReference type="NCBI Taxonomy" id="3101447"/>
    <lineage>
        <taxon>Archaea</taxon>
        <taxon>Candidatus Iainarchaeota</taxon>
        <taxon>Candidatus Iainarchaeia</taxon>
        <taxon>Candidatus Iainarchaeales</taxon>
        <taxon>Candidatus Iainarchaeaceae</taxon>
        <taxon>Candidatus Iainarchaeum</taxon>
    </lineage>
</organism>
<dbReference type="PRINTS" id="PR00145">
    <property type="entry name" value="ARGSUCLYASE"/>
</dbReference>
<sequence length="461" mass="51427">MELFDNISPLDYRYVGRDKEAAKLLAPYLSENARVHYQAQVEAALVRVLARQGICSKEIAREVEQACRRVNAEDVYKEEDRIRHDVRALVNVVRRQVSKEAKPFVHFGATSYDIVDTASALRFREASRMVLLPVLKGLEKTLIKLALRERDTVQVGRTHGQHAEPITFGFALSEYVSRLGNRIQAIDAAKDNLCGKFSGAVGAYNASSLFLKDPVAFEQALLKELGLKTGTHSTQIVEPESLIDLLNTVISTFCVLANLADDLRNLQRSEIAEIAEAFGEKQVGSSTMPHKRNPINFENVKSLWKQFMPRIVTVYLDALSDHQRDLTNSASARFLPEIFAGLYLASERLNKTLSRLVVDHANIERNFAASADSIVAEPLYILLAQHGHANAHEEVRLLTLEAKKKGKPLLGLAEAHPALSRYLKAFTPGQLAVIRDPAKYTGLASKKTVQVCQHWKKALKL</sequence>
<accession>A0A8T4LB26</accession>
<dbReference type="EMBL" id="JAGVWE010000003">
    <property type="protein sequence ID" value="MBS3062809.1"/>
    <property type="molecule type" value="Genomic_DNA"/>
</dbReference>
<keyword evidence="3" id="KW-0658">Purine biosynthesis</keyword>
<dbReference type="SUPFAM" id="SSF48557">
    <property type="entry name" value="L-aspartase-like"/>
    <property type="match status" value="1"/>
</dbReference>
<comment type="pathway">
    <text evidence="2">Purine metabolism; AMP biosynthesis via de novo pathway; AMP from IMP: step 2/2.</text>
</comment>
<comment type="pathway">
    <text evidence="1">Purine metabolism; IMP biosynthesis via de novo pathway; 5-amino-1-(5-phospho-D-ribosyl)imidazole-4-carboxamide from 5-amino-1-(5-phospho-D-ribosyl)imidazole-4-carboxylate: step 2/2.</text>
</comment>
<gene>
    <name evidence="9" type="ORF">J4203_02970</name>
</gene>
<dbReference type="SMART" id="SM00998">
    <property type="entry name" value="ADSL_C"/>
    <property type="match status" value="1"/>
</dbReference>
<comment type="catalytic activity">
    <reaction evidence="7">
        <text>N(6)-(1,2-dicarboxyethyl)-AMP = fumarate + AMP</text>
        <dbReference type="Rhea" id="RHEA:16853"/>
        <dbReference type="ChEBI" id="CHEBI:29806"/>
        <dbReference type="ChEBI" id="CHEBI:57567"/>
        <dbReference type="ChEBI" id="CHEBI:456215"/>
        <dbReference type="EC" id="4.3.2.2"/>
    </reaction>
    <physiologicalReaction direction="left-to-right" evidence="7">
        <dbReference type="Rhea" id="RHEA:16854"/>
    </physiologicalReaction>
</comment>
<dbReference type="CDD" id="cd01595">
    <property type="entry name" value="Adenylsuccinate_lyase_like"/>
    <property type="match status" value="1"/>
</dbReference>
<dbReference type="Pfam" id="PF08328">
    <property type="entry name" value="ASL_C"/>
    <property type="match status" value="1"/>
</dbReference>
<dbReference type="InterPro" id="IPR024083">
    <property type="entry name" value="Fumarase/histidase_N"/>
</dbReference>
<dbReference type="Pfam" id="PF00206">
    <property type="entry name" value="Lyase_1"/>
    <property type="match status" value="1"/>
</dbReference>
<dbReference type="PROSITE" id="PS00163">
    <property type="entry name" value="FUMARATE_LYASES"/>
    <property type="match status" value="1"/>
</dbReference>
<evidence type="ECO:0000256" key="1">
    <source>
        <dbReference type="ARBA" id="ARBA00004706"/>
    </source>
</evidence>
<dbReference type="InterPro" id="IPR020557">
    <property type="entry name" value="Fumarate_lyase_CS"/>
</dbReference>
<dbReference type="GO" id="GO:0070626">
    <property type="term" value="F:(S)-2-(5-amino-1-(5-phospho-D-ribosyl)imidazole-4-carboxamido) succinate lyase (fumarate-forming) activity"/>
    <property type="evidence" value="ECO:0007669"/>
    <property type="project" value="TreeGrafter"/>
</dbReference>
<dbReference type="GO" id="GO:0004018">
    <property type="term" value="F:N6-(1,2-dicarboxyethyl)AMP AMP-lyase (fumarate-forming) activity"/>
    <property type="evidence" value="ECO:0007669"/>
    <property type="project" value="InterPro"/>
</dbReference>